<evidence type="ECO:0000313" key="2">
    <source>
        <dbReference type="EMBL" id="KAJ5496472.1"/>
    </source>
</evidence>
<dbReference type="AlphaFoldDB" id="A0A9W9XNW7"/>
<evidence type="ECO:0000256" key="1">
    <source>
        <dbReference type="SAM" id="MobiDB-lite"/>
    </source>
</evidence>
<feature type="region of interest" description="Disordered" evidence="1">
    <location>
        <begin position="1"/>
        <end position="27"/>
    </location>
</feature>
<protein>
    <submittedName>
        <fullName evidence="2">Uncharacterized protein</fullName>
    </submittedName>
</protein>
<gene>
    <name evidence="2" type="ORF">N7463_008459</name>
</gene>
<reference evidence="2" key="2">
    <citation type="journal article" date="2023" name="IMA Fungus">
        <title>Comparative genomic study of the Penicillium genus elucidates a diverse pangenome and 15 lateral gene transfer events.</title>
        <authorList>
            <person name="Petersen C."/>
            <person name="Sorensen T."/>
            <person name="Nielsen M.R."/>
            <person name="Sondergaard T.E."/>
            <person name="Sorensen J.L."/>
            <person name="Fitzpatrick D.A."/>
            <person name="Frisvad J.C."/>
            <person name="Nielsen K.L."/>
        </authorList>
    </citation>
    <scope>NUCLEOTIDE SEQUENCE</scope>
    <source>
        <strain evidence="2">IBT 29495</strain>
    </source>
</reference>
<proteinExistence type="predicted"/>
<accession>A0A9W9XNW7</accession>
<sequence length="59" mass="6550">MAKMMMLTGREEPSRPAPRLSTSNHKKRLQVISPSTTLLHSLLSRALACSLAFKFPTPL</sequence>
<organism evidence="2 3">
    <name type="scientific">Penicillium fimorum</name>
    <dbReference type="NCBI Taxonomy" id="1882269"/>
    <lineage>
        <taxon>Eukaryota</taxon>
        <taxon>Fungi</taxon>
        <taxon>Dikarya</taxon>
        <taxon>Ascomycota</taxon>
        <taxon>Pezizomycotina</taxon>
        <taxon>Eurotiomycetes</taxon>
        <taxon>Eurotiomycetidae</taxon>
        <taxon>Eurotiales</taxon>
        <taxon>Aspergillaceae</taxon>
        <taxon>Penicillium</taxon>
    </lineage>
</organism>
<dbReference type="EMBL" id="JAPWDS010000005">
    <property type="protein sequence ID" value="KAJ5496472.1"/>
    <property type="molecule type" value="Genomic_DNA"/>
</dbReference>
<comment type="caution">
    <text evidence="2">The sequence shown here is derived from an EMBL/GenBank/DDBJ whole genome shotgun (WGS) entry which is preliminary data.</text>
</comment>
<dbReference type="OrthoDB" id="10354139at2759"/>
<evidence type="ECO:0000313" key="3">
    <source>
        <dbReference type="Proteomes" id="UP001149954"/>
    </source>
</evidence>
<keyword evidence="3" id="KW-1185">Reference proteome</keyword>
<dbReference type="Proteomes" id="UP001149954">
    <property type="component" value="Unassembled WGS sequence"/>
</dbReference>
<reference evidence="2" key="1">
    <citation type="submission" date="2022-12" db="EMBL/GenBank/DDBJ databases">
        <authorList>
            <person name="Petersen C."/>
        </authorList>
    </citation>
    <scope>NUCLEOTIDE SEQUENCE</scope>
    <source>
        <strain evidence="2">IBT 29495</strain>
    </source>
</reference>
<name>A0A9W9XNW7_9EURO</name>